<evidence type="ECO:0000313" key="4">
    <source>
        <dbReference type="Proteomes" id="UP000053060"/>
    </source>
</evidence>
<dbReference type="Pfam" id="PF03061">
    <property type="entry name" value="4HBT"/>
    <property type="match status" value="1"/>
</dbReference>
<dbReference type="Gene3D" id="3.10.129.10">
    <property type="entry name" value="Hotdog Thioesterase"/>
    <property type="match status" value="1"/>
</dbReference>
<dbReference type="GO" id="GO:0061522">
    <property type="term" value="F:1,4-dihydroxy-2-naphthoyl-CoA thioesterase activity"/>
    <property type="evidence" value="ECO:0007669"/>
    <property type="project" value="TreeGrafter"/>
</dbReference>
<dbReference type="Proteomes" id="UP000053060">
    <property type="component" value="Unassembled WGS sequence"/>
</dbReference>
<dbReference type="PANTHER" id="PTHR43240:SF1">
    <property type="entry name" value="BLR5584 PROTEIN"/>
    <property type="match status" value="1"/>
</dbReference>
<gene>
    <name evidence="3" type="ORF">Z045_25760</name>
</gene>
<dbReference type="SUPFAM" id="SSF54637">
    <property type="entry name" value="Thioesterase/thiol ester dehydrase-isomerase"/>
    <property type="match status" value="1"/>
</dbReference>
<name>A0A0V9UDH5_9NOCA</name>
<accession>A0A0V9UDH5</accession>
<protein>
    <recommendedName>
        <fullName evidence="2">Thioesterase domain-containing protein</fullName>
    </recommendedName>
</protein>
<sequence>MCMVISSELAANPPVGQEWSEWQKWTEDMPISKLLGIKCIEIDTGRAVAVLDSSPWPTNPNGAVHGGVVAACADHMFGVVTVSALPKGFLPATVTLSAEYMRPAFAPLTFEAVVDQIGRTTAFVTVTVRSSSGHVCTRVSGTMSVGGANARITA</sequence>
<organism evidence="3 4">
    <name type="scientific">Rhodococcus pyridinivorans KG-16</name>
    <dbReference type="NCBI Taxonomy" id="1441730"/>
    <lineage>
        <taxon>Bacteria</taxon>
        <taxon>Bacillati</taxon>
        <taxon>Actinomycetota</taxon>
        <taxon>Actinomycetes</taxon>
        <taxon>Mycobacteriales</taxon>
        <taxon>Nocardiaceae</taxon>
        <taxon>Rhodococcus</taxon>
    </lineage>
</organism>
<dbReference type="InterPro" id="IPR003736">
    <property type="entry name" value="PAAI_dom"/>
</dbReference>
<dbReference type="PATRIC" id="fig|1441730.3.peg.5441"/>
<dbReference type="AlphaFoldDB" id="A0A0V9UDH5"/>
<reference evidence="3 4" key="2">
    <citation type="journal article" date="2016" name="Genome Announc.">
        <title>Draft Genome Sequence of a Versatile Hydrocarbon-Degrading Bacterium, Rhodococcus pyridinivorans Strain KG-16, Collected from Oil Fields in India.</title>
        <authorList>
            <person name="Aggarwal R.K."/>
            <person name="Dawar C."/>
            <person name="Phanindranath R."/>
            <person name="Mutnuri L."/>
            <person name="Dayal A.M."/>
        </authorList>
    </citation>
    <scope>NUCLEOTIDE SEQUENCE [LARGE SCALE GENOMIC DNA]</scope>
    <source>
        <strain evidence="3 4">KG-16</strain>
    </source>
</reference>
<evidence type="ECO:0000313" key="3">
    <source>
        <dbReference type="EMBL" id="KSZ55987.1"/>
    </source>
</evidence>
<dbReference type="NCBIfam" id="TIGR00369">
    <property type="entry name" value="unchar_dom_1"/>
    <property type="match status" value="1"/>
</dbReference>
<dbReference type="EMBL" id="AZXY01000031">
    <property type="protein sequence ID" value="KSZ55987.1"/>
    <property type="molecule type" value="Genomic_DNA"/>
</dbReference>
<dbReference type="RefSeq" id="WP_060655238.1">
    <property type="nucleotide sequence ID" value="NZ_AZXY01000031.1"/>
</dbReference>
<dbReference type="PANTHER" id="PTHR43240">
    <property type="entry name" value="1,4-DIHYDROXY-2-NAPHTHOYL-COA THIOESTERASE 1"/>
    <property type="match status" value="1"/>
</dbReference>
<evidence type="ECO:0000256" key="1">
    <source>
        <dbReference type="ARBA" id="ARBA00022801"/>
    </source>
</evidence>
<reference evidence="4" key="1">
    <citation type="submission" date="2015-01" db="EMBL/GenBank/DDBJ databases">
        <title>Draft genome sequence of Rhodococcus pyridinivorans strain KG-16, a hydrocarbon-degrading bacterium.</title>
        <authorList>
            <person name="Aggarwal R.K."/>
            <person name="Dawar C."/>
        </authorList>
    </citation>
    <scope>NUCLEOTIDE SEQUENCE [LARGE SCALE GENOMIC DNA]</scope>
    <source>
        <strain evidence="4">KG-16</strain>
    </source>
</reference>
<keyword evidence="1" id="KW-0378">Hydrolase</keyword>
<dbReference type="InterPro" id="IPR006683">
    <property type="entry name" value="Thioestr_dom"/>
</dbReference>
<feature type="domain" description="Thioesterase" evidence="2">
    <location>
        <begin position="61"/>
        <end position="136"/>
    </location>
</feature>
<dbReference type="GO" id="GO:0005829">
    <property type="term" value="C:cytosol"/>
    <property type="evidence" value="ECO:0007669"/>
    <property type="project" value="TreeGrafter"/>
</dbReference>
<evidence type="ECO:0000259" key="2">
    <source>
        <dbReference type="Pfam" id="PF03061"/>
    </source>
</evidence>
<dbReference type="CDD" id="cd03443">
    <property type="entry name" value="PaaI_thioesterase"/>
    <property type="match status" value="1"/>
</dbReference>
<dbReference type="InterPro" id="IPR029069">
    <property type="entry name" value="HotDog_dom_sf"/>
</dbReference>
<comment type="caution">
    <text evidence="3">The sequence shown here is derived from an EMBL/GenBank/DDBJ whole genome shotgun (WGS) entry which is preliminary data.</text>
</comment>
<proteinExistence type="predicted"/>